<protein>
    <submittedName>
        <fullName evidence="2">Uncharacterized protein</fullName>
    </submittedName>
</protein>
<accession>A0A821YBL0</accession>
<evidence type="ECO:0000313" key="2">
    <source>
        <dbReference type="EMBL" id="CAF4955448.1"/>
    </source>
</evidence>
<feature type="compositionally biased region" description="Basic and acidic residues" evidence="1">
    <location>
        <begin position="58"/>
        <end position="70"/>
    </location>
</feature>
<dbReference type="Proteomes" id="UP000663848">
    <property type="component" value="Unassembled WGS sequence"/>
</dbReference>
<dbReference type="AlphaFoldDB" id="A0A821YBL0"/>
<feature type="region of interest" description="Disordered" evidence="1">
    <location>
        <begin position="35"/>
        <end position="70"/>
    </location>
</feature>
<name>A0A821YBL0_9BILA</name>
<proteinExistence type="predicted"/>
<feature type="non-terminal residue" evidence="2">
    <location>
        <position position="70"/>
    </location>
</feature>
<evidence type="ECO:0000313" key="3">
    <source>
        <dbReference type="Proteomes" id="UP000663848"/>
    </source>
</evidence>
<sequence>ETSSSALETRTREISADTERLHQRLRDLAQIVLNDEDDTFDGNDLGRTSPRRLSPLRGAERFDSPDRGYT</sequence>
<dbReference type="EMBL" id="CAJOBR010023586">
    <property type="protein sequence ID" value="CAF4955448.1"/>
    <property type="molecule type" value="Genomic_DNA"/>
</dbReference>
<reference evidence="2" key="1">
    <citation type="submission" date="2021-02" db="EMBL/GenBank/DDBJ databases">
        <authorList>
            <person name="Nowell W R."/>
        </authorList>
    </citation>
    <scope>NUCLEOTIDE SEQUENCE</scope>
</reference>
<comment type="caution">
    <text evidence="2">The sequence shown here is derived from an EMBL/GenBank/DDBJ whole genome shotgun (WGS) entry which is preliminary data.</text>
</comment>
<gene>
    <name evidence="2" type="ORF">QYT958_LOCUS33833</name>
</gene>
<evidence type="ECO:0000256" key="1">
    <source>
        <dbReference type="SAM" id="MobiDB-lite"/>
    </source>
</evidence>
<organism evidence="2 3">
    <name type="scientific">Rotaria socialis</name>
    <dbReference type="NCBI Taxonomy" id="392032"/>
    <lineage>
        <taxon>Eukaryota</taxon>
        <taxon>Metazoa</taxon>
        <taxon>Spiralia</taxon>
        <taxon>Gnathifera</taxon>
        <taxon>Rotifera</taxon>
        <taxon>Eurotatoria</taxon>
        <taxon>Bdelloidea</taxon>
        <taxon>Philodinida</taxon>
        <taxon>Philodinidae</taxon>
        <taxon>Rotaria</taxon>
    </lineage>
</organism>
<feature type="non-terminal residue" evidence="2">
    <location>
        <position position="1"/>
    </location>
</feature>